<evidence type="ECO:0000256" key="4">
    <source>
        <dbReference type="ARBA" id="ARBA00023163"/>
    </source>
</evidence>
<evidence type="ECO:0000259" key="5">
    <source>
        <dbReference type="PROSITE" id="PS50931"/>
    </source>
</evidence>
<keyword evidence="3" id="KW-0238">DNA-binding</keyword>
<dbReference type="GO" id="GO:0003677">
    <property type="term" value="F:DNA binding"/>
    <property type="evidence" value="ECO:0007669"/>
    <property type="project" value="UniProtKB-KW"/>
</dbReference>
<feature type="domain" description="HTH lysR-type" evidence="5">
    <location>
        <begin position="19"/>
        <end position="65"/>
    </location>
</feature>
<evidence type="ECO:0000256" key="2">
    <source>
        <dbReference type="ARBA" id="ARBA00023015"/>
    </source>
</evidence>
<proteinExistence type="inferred from homology"/>
<dbReference type="Pfam" id="PF03466">
    <property type="entry name" value="LysR_substrate"/>
    <property type="match status" value="1"/>
</dbReference>
<dbReference type="EMBL" id="WPHU01000009">
    <property type="protein sequence ID" value="MVA58507.1"/>
    <property type="molecule type" value="Genomic_DNA"/>
</dbReference>
<dbReference type="CDD" id="cd08414">
    <property type="entry name" value="PBP2_LTTR_aromatics_like"/>
    <property type="match status" value="1"/>
</dbReference>
<evidence type="ECO:0000313" key="6">
    <source>
        <dbReference type="EMBL" id="MVA58507.1"/>
    </source>
</evidence>
<dbReference type="RefSeq" id="WP_156592309.1">
    <property type="nucleotide sequence ID" value="NZ_WPHU01000009.1"/>
</dbReference>
<evidence type="ECO:0000256" key="1">
    <source>
        <dbReference type="ARBA" id="ARBA00009437"/>
    </source>
</evidence>
<dbReference type="PROSITE" id="PS50931">
    <property type="entry name" value="HTH_LYSR"/>
    <property type="match status" value="1"/>
</dbReference>
<dbReference type="SUPFAM" id="SSF46785">
    <property type="entry name" value="Winged helix' DNA-binding domain"/>
    <property type="match status" value="1"/>
</dbReference>
<dbReference type="PANTHER" id="PTHR30346:SF0">
    <property type="entry name" value="HCA OPERON TRANSCRIPTIONAL ACTIVATOR HCAR"/>
    <property type="match status" value="1"/>
</dbReference>
<comment type="similarity">
    <text evidence="1">Belongs to the LysR transcriptional regulatory family.</text>
</comment>
<comment type="caution">
    <text evidence="6">The sequence shown here is derived from an EMBL/GenBank/DDBJ whole genome shotgun (WGS) entry which is preliminary data.</text>
</comment>
<dbReference type="Gene3D" id="3.40.190.10">
    <property type="entry name" value="Periplasmic binding protein-like II"/>
    <property type="match status" value="2"/>
</dbReference>
<sequence length="307" mass="34327">MRPILNYVQLVQLRQALIIAEEGSFIRAGKRLNTHYSQVSRKIRALEESVGISIFTRRGNGVTPTPEGADFLHGVRRVITDLESVLSLANTARTGTSGRLSIGFYISMLDGELCDIVKQFIGLHPEISLQFLEAPRSDLAVALNNNAIDVKISTSQAGAGDSCLPLWRERVLAALPIHHPLAMKSTISWEDLATEKIILRRHEPGNELRDLLRSSVGEAPEMQIVHHDVGRDSLLGLVRKGDGVALVYETDTGIVHSEIAYREIQANGHMARVHYLAHWRSDNTNPVLKRFIHLLHERYIFVGHKKH</sequence>
<dbReference type="Pfam" id="PF00126">
    <property type="entry name" value="HTH_1"/>
    <property type="match status" value="1"/>
</dbReference>
<name>A0A7K1RKJ1_AGRVI</name>
<evidence type="ECO:0000256" key="3">
    <source>
        <dbReference type="ARBA" id="ARBA00023125"/>
    </source>
</evidence>
<reference evidence="6 7" key="1">
    <citation type="submission" date="2019-12" db="EMBL/GenBank/DDBJ databases">
        <title>Whole-genome sequencing of Allorhizobium vitis.</title>
        <authorList>
            <person name="Gan H.M."/>
            <person name="Szegedi E."/>
            <person name="Burr T."/>
            <person name="Savka M.A."/>
        </authorList>
    </citation>
    <scope>NUCLEOTIDE SEQUENCE [LARGE SCALE GENOMIC DNA]</scope>
    <source>
        <strain evidence="6 7">CG415</strain>
    </source>
</reference>
<dbReference type="SUPFAM" id="SSF53850">
    <property type="entry name" value="Periplasmic binding protein-like II"/>
    <property type="match status" value="1"/>
</dbReference>
<dbReference type="Proteomes" id="UP000440716">
    <property type="component" value="Unassembled WGS sequence"/>
</dbReference>
<dbReference type="InterPro" id="IPR036390">
    <property type="entry name" value="WH_DNA-bd_sf"/>
</dbReference>
<gene>
    <name evidence="6" type="ORF">GOZ88_20595</name>
</gene>
<dbReference type="InterPro" id="IPR000847">
    <property type="entry name" value="LysR_HTH_N"/>
</dbReference>
<keyword evidence="4" id="KW-0804">Transcription</keyword>
<accession>A0A7K1RKJ1</accession>
<dbReference type="InterPro" id="IPR005119">
    <property type="entry name" value="LysR_subst-bd"/>
</dbReference>
<keyword evidence="2" id="KW-0805">Transcription regulation</keyword>
<dbReference type="InterPro" id="IPR036388">
    <property type="entry name" value="WH-like_DNA-bd_sf"/>
</dbReference>
<dbReference type="GO" id="GO:0003700">
    <property type="term" value="F:DNA-binding transcription factor activity"/>
    <property type="evidence" value="ECO:0007669"/>
    <property type="project" value="InterPro"/>
</dbReference>
<organism evidence="6 7">
    <name type="scientific">Agrobacterium vitis</name>
    <name type="common">Rhizobium vitis</name>
    <dbReference type="NCBI Taxonomy" id="373"/>
    <lineage>
        <taxon>Bacteria</taxon>
        <taxon>Pseudomonadati</taxon>
        <taxon>Pseudomonadota</taxon>
        <taxon>Alphaproteobacteria</taxon>
        <taxon>Hyphomicrobiales</taxon>
        <taxon>Rhizobiaceae</taxon>
        <taxon>Rhizobium/Agrobacterium group</taxon>
        <taxon>Agrobacterium</taxon>
    </lineage>
</organism>
<dbReference type="GO" id="GO:0032993">
    <property type="term" value="C:protein-DNA complex"/>
    <property type="evidence" value="ECO:0007669"/>
    <property type="project" value="TreeGrafter"/>
</dbReference>
<evidence type="ECO:0000313" key="7">
    <source>
        <dbReference type="Proteomes" id="UP000440716"/>
    </source>
</evidence>
<dbReference type="PANTHER" id="PTHR30346">
    <property type="entry name" value="TRANSCRIPTIONAL DUAL REGULATOR HCAR-RELATED"/>
    <property type="match status" value="1"/>
</dbReference>
<protein>
    <submittedName>
        <fullName evidence="6">LysR family transcriptional regulator</fullName>
    </submittedName>
</protein>
<dbReference type="Gene3D" id="1.10.10.10">
    <property type="entry name" value="Winged helix-like DNA-binding domain superfamily/Winged helix DNA-binding domain"/>
    <property type="match status" value="1"/>
</dbReference>
<dbReference type="AlphaFoldDB" id="A0A7K1RKJ1"/>